<protein>
    <submittedName>
        <fullName evidence="5">Amino acid adenylation domain-containing protein</fullName>
    </submittedName>
</protein>
<dbReference type="Pfam" id="PF00501">
    <property type="entry name" value="AMP-binding"/>
    <property type="match status" value="1"/>
</dbReference>
<gene>
    <name evidence="5" type="ORF">ACFOSU_14345</name>
</gene>
<dbReference type="Gene3D" id="1.10.1200.10">
    <property type="entry name" value="ACP-like"/>
    <property type="match status" value="1"/>
</dbReference>
<dbReference type="PROSITE" id="PS50075">
    <property type="entry name" value="CARRIER"/>
    <property type="match status" value="1"/>
</dbReference>
<dbReference type="Pfam" id="PF00550">
    <property type="entry name" value="PP-binding"/>
    <property type="match status" value="1"/>
</dbReference>
<evidence type="ECO:0000259" key="4">
    <source>
        <dbReference type="PROSITE" id="PS50075"/>
    </source>
</evidence>
<evidence type="ECO:0000256" key="1">
    <source>
        <dbReference type="ARBA" id="ARBA00001957"/>
    </source>
</evidence>
<evidence type="ECO:0000313" key="6">
    <source>
        <dbReference type="Proteomes" id="UP001595462"/>
    </source>
</evidence>
<dbReference type="Gene3D" id="3.30.559.30">
    <property type="entry name" value="Nonribosomal peptide synthetase, condensation domain"/>
    <property type="match status" value="1"/>
</dbReference>
<dbReference type="InterPro" id="IPR020845">
    <property type="entry name" value="AMP-binding_CS"/>
</dbReference>
<dbReference type="EMBL" id="JBHRSS010000006">
    <property type="protein sequence ID" value="MFC3105058.1"/>
    <property type="molecule type" value="Genomic_DNA"/>
</dbReference>
<dbReference type="PANTHER" id="PTHR45527:SF1">
    <property type="entry name" value="FATTY ACID SYNTHASE"/>
    <property type="match status" value="1"/>
</dbReference>
<dbReference type="NCBIfam" id="TIGR01733">
    <property type="entry name" value="AA-adenyl-dom"/>
    <property type="match status" value="1"/>
</dbReference>
<dbReference type="InterPro" id="IPR006162">
    <property type="entry name" value="Ppantetheine_attach_site"/>
</dbReference>
<organism evidence="5 6">
    <name type="scientific">Salinisphaera aquimarina</name>
    <dbReference type="NCBI Taxonomy" id="2094031"/>
    <lineage>
        <taxon>Bacteria</taxon>
        <taxon>Pseudomonadati</taxon>
        <taxon>Pseudomonadota</taxon>
        <taxon>Gammaproteobacteria</taxon>
        <taxon>Salinisphaerales</taxon>
        <taxon>Salinisphaeraceae</taxon>
        <taxon>Salinisphaera</taxon>
    </lineage>
</organism>
<dbReference type="InterPro" id="IPR010071">
    <property type="entry name" value="AA_adenyl_dom"/>
</dbReference>
<dbReference type="Gene3D" id="2.30.38.10">
    <property type="entry name" value="Luciferase, Domain 3"/>
    <property type="match status" value="1"/>
</dbReference>
<dbReference type="PROSITE" id="PS00012">
    <property type="entry name" value="PHOSPHOPANTETHEINE"/>
    <property type="match status" value="1"/>
</dbReference>
<keyword evidence="6" id="KW-1185">Reference proteome</keyword>
<reference evidence="6" key="1">
    <citation type="journal article" date="2019" name="Int. J. Syst. Evol. Microbiol.">
        <title>The Global Catalogue of Microorganisms (GCM) 10K type strain sequencing project: providing services to taxonomists for standard genome sequencing and annotation.</title>
        <authorList>
            <consortium name="The Broad Institute Genomics Platform"/>
            <consortium name="The Broad Institute Genome Sequencing Center for Infectious Disease"/>
            <person name="Wu L."/>
            <person name="Ma J."/>
        </authorList>
    </citation>
    <scope>NUCLEOTIDE SEQUENCE [LARGE SCALE GENOMIC DNA]</scope>
    <source>
        <strain evidence="6">KCTC 52640</strain>
    </source>
</reference>
<dbReference type="InterPro" id="IPR009081">
    <property type="entry name" value="PP-bd_ACP"/>
</dbReference>
<dbReference type="SUPFAM" id="SSF56801">
    <property type="entry name" value="Acetyl-CoA synthetase-like"/>
    <property type="match status" value="1"/>
</dbReference>
<dbReference type="Pfam" id="PF00668">
    <property type="entry name" value="Condensation"/>
    <property type="match status" value="1"/>
</dbReference>
<keyword evidence="3" id="KW-0597">Phosphoprotein</keyword>
<dbReference type="Pfam" id="PF13193">
    <property type="entry name" value="AMP-binding_C"/>
    <property type="match status" value="1"/>
</dbReference>
<dbReference type="InterPro" id="IPR020806">
    <property type="entry name" value="PKS_PP-bd"/>
</dbReference>
<dbReference type="PANTHER" id="PTHR45527">
    <property type="entry name" value="NONRIBOSOMAL PEPTIDE SYNTHETASE"/>
    <property type="match status" value="1"/>
</dbReference>
<proteinExistence type="predicted"/>
<feature type="domain" description="Carrier" evidence="4">
    <location>
        <begin position="966"/>
        <end position="1041"/>
    </location>
</feature>
<dbReference type="PROSITE" id="PS00455">
    <property type="entry name" value="AMP_BINDING"/>
    <property type="match status" value="1"/>
</dbReference>
<name>A0ABV7ET79_9GAMM</name>
<dbReference type="SUPFAM" id="SSF52777">
    <property type="entry name" value="CoA-dependent acyltransferases"/>
    <property type="match status" value="2"/>
</dbReference>
<keyword evidence="2" id="KW-0596">Phosphopantetheine</keyword>
<comment type="caution">
    <text evidence="5">The sequence shown here is derived from an EMBL/GenBank/DDBJ whole genome shotgun (WGS) entry which is preliminary data.</text>
</comment>
<dbReference type="InterPro" id="IPR045851">
    <property type="entry name" value="AMP-bd_C_sf"/>
</dbReference>
<dbReference type="Proteomes" id="UP001595462">
    <property type="component" value="Unassembled WGS sequence"/>
</dbReference>
<dbReference type="RefSeq" id="WP_380690615.1">
    <property type="nucleotide sequence ID" value="NZ_JBHRSS010000006.1"/>
</dbReference>
<evidence type="ECO:0000256" key="3">
    <source>
        <dbReference type="ARBA" id="ARBA00022553"/>
    </source>
</evidence>
<dbReference type="Gene3D" id="3.40.50.980">
    <property type="match status" value="2"/>
</dbReference>
<dbReference type="SMART" id="SM00823">
    <property type="entry name" value="PKS_PP"/>
    <property type="match status" value="1"/>
</dbReference>
<dbReference type="SUPFAM" id="SSF47336">
    <property type="entry name" value="ACP-like"/>
    <property type="match status" value="1"/>
</dbReference>
<comment type="cofactor">
    <cofactor evidence="1">
        <name>pantetheine 4'-phosphate</name>
        <dbReference type="ChEBI" id="CHEBI:47942"/>
    </cofactor>
</comment>
<dbReference type="InterPro" id="IPR001242">
    <property type="entry name" value="Condensation_dom"/>
</dbReference>
<dbReference type="InterPro" id="IPR023213">
    <property type="entry name" value="CAT-like_dom_sf"/>
</dbReference>
<sequence>MRAEDTAGYPLTPMQQGMLYQALAQPESGVYIEQVTISVDERLDVDAYEAAWAQIIARHDILRTRFVWHGLDAPVQVVEPQAIMPVQRHDCRTGDADLPARLAEADGHQPFDLTKAPAMRLCVMQLADAQWRMLWTFHHILLDGRSFTIILDEVMQLYVALKGDAPVPVLPAAKPFRDLVEWYRAQDLDSSRRFWSEQLAGLSGATPLPWAPEPEADDPARQGADRILRYLPAQTTAQLSHIARRRVVGWAGLVETAWAILLWRHTHIRDLVFGTTRSGRQATVADAGHRVGLFINTVPKRVRVDPQMSIGDCMQAVSDSTRASRGHQQLGLADIQRQSGLVVAGGLFETAVVYDYCTPNDTIPAYTSAGTWNFELRQFTGYPLMLVVYGGESLRIQLEFDRGRFDAATANDLLDRLVVLLAAIADAQPQTPVRDLTWLTQRDVDDHLLRWNDTDRELPPYASIYDALAAQAAARPDRTALICGDYSVSYASLLGRIDVLAARLQSAGVAVGDRVAVAVGRSEHMVIATLAVQRVGAAYVPCDPRYPAERLELMWMDARAGLIVTEVAVAADLPASDLPRLLIDAQPEHPPEPLRPVEIGPDMPAHVIFTSGSTGRPKGVVVSHLNVMNFLDSMARTPGLVADQRILAVTTLSFDIALAELFLPLTVGAAAVIADMDDVLDGVLLGQLIARHRIDVIQATPTTYRLLRMAGWTPPAHCKAMVGGETLDPALADDLRSTAGPGFVLWNLYGPTETTVYSSGDPVDDGPIHIGTPIANTQFYVVDEDNRLVAPGVAGELLIGGHGVALGYFDQPELTAARFIEASVSAQAPVRRLYHSGDRVRWQRLADGRGRLLFVGRLDNQVKLRGFRIELGEIEAALAQHERVNQAAVVLRHEGGDRLVAYMRVSAPVNSATLRDYLGERLPAHMVPAVFVVLETLPMTENGKVDRNALPLPPEQRIDTGKRYIAPRSDTERAVAAIWSDVLGVVEPGIDDNFFDVGGDSLRIVTVRGRLETRFGSSLSVADLFQYATIRDLSQRLDRGAQEIDASADAVLDERAQKKRAAMARRGRAADRTRG</sequence>
<dbReference type="Gene3D" id="3.30.559.10">
    <property type="entry name" value="Chloramphenicol acetyltransferase-like domain"/>
    <property type="match status" value="1"/>
</dbReference>
<dbReference type="InterPro" id="IPR036736">
    <property type="entry name" value="ACP-like_sf"/>
</dbReference>
<evidence type="ECO:0000313" key="5">
    <source>
        <dbReference type="EMBL" id="MFC3105058.1"/>
    </source>
</evidence>
<accession>A0ABV7ET79</accession>
<dbReference type="Gene3D" id="3.30.300.30">
    <property type="match status" value="1"/>
</dbReference>
<evidence type="ECO:0000256" key="2">
    <source>
        <dbReference type="ARBA" id="ARBA00022450"/>
    </source>
</evidence>
<dbReference type="InterPro" id="IPR000873">
    <property type="entry name" value="AMP-dep_synth/lig_dom"/>
</dbReference>
<dbReference type="InterPro" id="IPR025110">
    <property type="entry name" value="AMP-bd_C"/>
</dbReference>